<dbReference type="Proteomes" id="UP000693970">
    <property type="component" value="Unassembled WGS sequence"/>
</dbReference>
<evidence type="ECO:0000256" key="1">
    <source>
        <dbReference type="SAM" id="MobiDB-lite"/>
    </source>
</evidence>
<protein>
    <submittedName>
        <fullName evidence="2">PD-D/EXK nuclease superfamily protein</fullName>
    </submittedName>
</protein>
<organism evidence="2 3">
    <name type="scientific">Nitzschia inconspicua</name>
    <dbReference type="NCBI Taxonomy" id="303405"/>
    <lineage>
        <taxon>Eukaryota</taxon>
        <taxon>Sar</taxon>
        <taxon>Stramenopiles</taxon>
        <taxon>Ochrophyta</taxon>
        <taxon>Bacillariophyta</taxon>
        <taxon>Bacillariophyceae</taxon>
        <taxon>Bacillariophycidae</taxon>
        <taxon>Bacillariales</taxon>
        <taxon>Bacillariaceae</taxon>
        <taxon>Nitzschia</taxon>
    </lineage>
</organism>
<dbReference type="EMBL" id="JAGRRH010000004">
    <property type="protein sequence ID" value="KAG7370775.1"/>
    <property type="molecule type" value="Genomic_DNA"/>
</dbReference>
<feature type="compositionally biased region" description="Basic and acidic residues" evidence="1">
    <location>
        <begin position="45"/>
        <end position="70"/>
    </location>
</feature>
<feature type="compositionally biased region" description="Polar residues" evidence="1">
    <location>
        <begin position="381"/>
        <end position="394"/>
    </location>
</feature>
<reference evidence="2" key="2">
    <citation type="submission" date="2021-04" db="EMBL/GenBank/DDBJ databases">
        <authorList>
            <person name="Podell S."/>
        </authorList>
    </citation>
    <scope>NUCLEOTIDE SEQUENCE</scope>
    <source>
        <strain evidence="2">Hildebrandi</strain>
    </source>
</reference>
<dbReference type="AlphaFoldDB" id="A0A9K3LYG4"/>
<evidence type="ECO:0000313" key="2">
    <source>
        <dbReference type="EMBL" id="KAG7370775.1"/>
    </source>
</evidence>
<feature type="compositionally biased region" description="Polar residues" evidence="1">
    <location>
        <begin position="1"/>
        <end position="33"/>
    </location>
</feature>
<feature type="region of interest" description="Disordered" evidence="1">
    <location>
        <begin position="372"/>
        <end position="412"/>
    </location>
</feature>
<accession>A0A9K3LYG4</accession>
<sequence length="412" mass="46926">MKRPSLPNSGNATHFATDSKRQSVNGNVTNNDGMRQKHVSLINGKNKERSVSSAKEKPQEHQYSKTEPKQTSHHKSLGQRTQSHSIIDLEKSLPHLSLAKPQASSRKQTTQDMFCIRNKHALQHFKASPRFYPSAPKMKDDFTRSVLLWSMKRAYEIVRGRDHKIEKDFQHAWANELRALGHAVQLEQQISLKSFPEEYQYTCQTLFDAHHRNVAFDRQAPDSKQLLEQKRRLDMVFQPSGYSAQLIECKAVKKLKSEHFEQVFGYSAMTGNRSCYLANFGPESAQLLESSNDSNSFFLIQDVGERNPDIAATDDALFKYVQKEIHTVDLSSFIRRLISAESIAPAIGRTQQTGNKNTQHIKSQSLRQDMFLPRKNGVAQRVTTPRQSGAQLTMRSDKDTKGPLGFSRRLNV</sequence>
<reference evidence="2" key="1">
    <citation type="journal article" date="2021" name="Sci. Rep.">
        <title>Diploid genomic architecture of Nitzschia inconspicua, an elite biomass production diatom.</title>
        <authorList>
            <person name="Oliver A."/>
            <person name="Podell S."/>
            <person name="Pinowska A."/>
            <person name="Traller J.C."/>
            <person name="Smith S.R."/>
            <person name="McClure R."/>
            <person name="Beliaev A."/>
            <person name="Bohutskyi P."/>
            <person name="Hill E.A."/>
            <person name="Rabines A."/>
            <person name="Zheng H."/>
            <person name="Allen L.Z."/>
            <person name="Kuo A."/>
            <person name="Grigoriev I.V."/>
            <person name="Allen A.E."/>
            <person name="Hazlebeck D."/>
            <person name="Allen E.E."/>
        </authorList>
    </citation>
    <scope>NUCLEOTIDE SEQUENCE</scope>
    <source>
        <strain evidence="2">Hildebrandi</strain>
    </source>
</reference>
<dbReference type="Pfam" id="PF13366">
    <property type="entry name" value="PDDEXK_3"/>
    <property type="match status" value="1"/>
</dbReference>
<dbReference type="InterPro" id="IPR026350">
    <property type="entry name" value="GxxExxY"/>
</dbReference>
<feature type="region of interest" description="Disordered" evidence="1">
    <location>
        <begin position="1"/>
        <end position="83"/>
    </location>
</feature>
<gene>
    <name evidence="2" type="ORF">IV203_019345</name>
</gene>
<name>A0A9K3LYG4_9STRA</name>
<keyword evidence="3" id="KW-1185">Reference proteome</keyword>
<proteinExistence type="predicted"/>
<comment type="caution">
    <text evidence="2">The sequence shown here is derived from an EMBL/GenBank/DDBJ whole genome shotgun (WGS) entry which is preliminary data.</text>
</comment>
<evidence type="ECO:0000313" key="3">
    <source>
        <dbReference type="Proteomes" id="UP000693970"/>
    </source>
</evidence>